<dbReference type="InterPro" id="IPR024371">
    <property type="entry name" value="AcetylCoA_trans_1-like"/>
</dbReference>
<dbReference type="PANTHER" id="PTHR12778">
    <property type="entry name" value="SOLUTE CARRIER FAMILY 33 ACETYL-COA TRANSPORTER -RELATED"/>
    <property type="match status" value="1"/>
</dbReference>
<dbReference type="RefSeq" id="WP_142813827.1">
    <property type="nucleotide sequence ID" value="NZ_CP036282.1"/>
</dbReference>
<feature type="transmembrane region" description="Helical" evidence="6">
    <location>
        <begin position="382"/>
        <end position="400"/>
    </location>
</feature>
<reference evidence="8" key="1">
    <citation type="submission" date="2019-02" db="EMBL/GenBank/DDBJ databases">
        <title>Complete genome sequence of Rhodoferax sp. Gr-4.</title>
        <authorList>
            <person name="Jin L."/>
        </authorList>
    </citation>
    <scope>NUCLEOTIDE SEQUENCE [LARGE SCALE GENOMIC DNA]</scope>
    <source>
        <strain evidence="8">Gr-4</strain>
    </source>
</reference>
<organism evidence="7 8">
    <name type="scientific">Rhodoferax aquaticus</name>
    <dbReference type="NCBI Taxonomy" id="2527691"/>
    <lineage>
        <taxon>Bacteria</taxon>
        <taxon>Pseudomonadati</taxon>
        <taxon>Pseudomonadota</taxon>
        <taxon>Betaproteobacteria</taxon>
        <taxon>Burkholderiales</taxon>
        <taxon>Comamonadaceae</taxon>
        <taxon>Rhodoferax</taxon>
    </lineage>
</organism>
<proteinExistence type="predicted"/>
<dbReference type="Gene3D" id="1.20.1250.20">
    <property type="entry name" value="MFS general substrate transporter like domains"/>
    <property type="match status" value="1"/>
</dbReference>
<sequence>MTQALSPSPAAPPKLSWAQSIAVYLKPGPLRMLALGFAAGLPLWLVYGGLGTWLAQAGVNKATIGQLSLVTLAYTLKWLWAPLVDRLPIPRLTRWLGQRRSWLILAQILIMLGLTGMGSTEPLTLLTPMVWCALLVAFSSATQDLALDAFRIESADETEQAALAATYLMGYRLAAIWSGAFLLSIVGMMGSPDKANYLASAWQYGFYAMAASMLVGIVAVAFSKEPVPRDLVAQSNEVAQVSAQFASQGLAFSVPLGLTVLGIFTLLFSLVLGALSALSSTYVWLGAGLAIVGCVCLDRSIGTQHLIRLPLPKALVAPIAWLNVLGYTPLADFLRRYGRHGMLILALIGTYRISDVVLGVMANPFYVELKFTNLELAGVTKVYGVIMTLVGAFIAGAIAPRVGVMRVMMLGAVFSALTNFLFVWLGHQGHDLTALTVVISADNLAGGIATAAFIAYLSALTNIKYTVTQYALLSSVMVFVPKLLGGYSGVFVETYGFDTFFTGTALLGIPVLALVWLASKAKLHTDIKKP</sequence>
<comment type="subcellular location">
    <subcellularLocation>
        <location evidence="1">Membrane</location>
        <topology evidence="1">Multi-pass membrane protein</topology>
    </subcellularLocation>
</comment>
<evidence type="ECO:0000256" key="6">
    <source>
        <dbReference type="SAM" id="Phobius"/>
    </source>
</evidence>
<dbReference type="InterPro" id="IPR004752">
    <property type="entry name" value="AmpG_permease/AT-1"/>
</dbReference>
<dbReference type="GO" id="GO:0008521">
    <property type="term" value="F:acetyl-CoA transmembrane transporter activity"/>
    <property type="evidence" value="ECO:0007669"/>
    <property type="project" value="InterPro"/>
</dbReference>
<keyword evidence="3 6" id="KW-0812">Transmembrane</keyword>
<keyword evidence="5 6" id="KW-0472">Membrane</keyword>
<feature type="transmembrane region" description="Helical" evidence="6">
    <location>
        <begin position="101"/>
        <end position="119"/>
    </location>
</feature>
<evidence type="ECO:0000256" key="2">
    <source>
        <dbReference type="ARBA" id="ARBA00022448"/>
    </source>
</evidence>
<reference evidence="8" key="2">
    <citation type="journal article" date="2020" name="Int. J. Syst. Evol. Microbiol.">
        <title>Genomic insights into a novel species Rhodoferax aquaticus sp. nov., isolated from freshwater.</title>
        <authorList>
            <person name="Li T."/>
            <person name="Zhuo Y."/>
            <person name="Jin C.Z."/>
            <person name="Wu X."/>
            <person name="Ko S.R."/>
            <person name="Jin F.J."/>
            <person name="Ahn C.Y."/>
            <person name="Oh H.M."/>
            <person name="Lee H.G."/>
            <person name="Jin L."/>
        </authorList>
    </citation>
    <scope>NUCLEOTIDE SEQUENCE [LARGE SCALE GENOMIC DNA]</scope>
    <source>
        <strain evidence="8">Gr-4</strain>
    </source>
</reference>
<evidence type="ECO:0000256" key="4">
    <source>
        <dbReference type="ARBA" id="ARBA00022989"/>
    </source>
</evidence>
<dbReference type="Proteomes" id="UP000317365">
    <property type="component" value="Chromosome"/>
</dbReference>
<evidence type="ECO:0000256" key="3">
    <source>
        <dbReference type="ARBA" id="ARBA00022692"/>
    </source>
</evidence>
<feature type="transmembrane region" description="Helical" evidence="6">
    <location>
        <begin position="201"/>
        <end position="222"/>
    </location>
</feature>
<dbReference type="InterPro" id="IPR036259">
    <property type="entry name" value="MFS_trans_sf"/>
</dbReference>
<name>A0A515EUN4_9BURK</name>
<keyword evidence="8" id="KW-1185">Reference proteome</keyword>
<feature type="transmembrane region" description="Helical" evidence="6">
    <location>
        <begin position="281"/>
        <end position="301"/>
    </location>
</feature>
<feature type="transmembrane region" description="Helical" evidence="6">
    <location>
        <begin position="125"/>
        <end position="147"/>
    </location>
</feature>
<dbReference type="EMBL" id="CP036282">
    <property type="protein sequence ID" value="QDL56392.1"/>
    <property type="molecule type" value="Genomic_DNA"/>
</dbReference>
<feature type="transmembrane region" description="Helical" evidence="6">
    <location>
        <begin position="500"/>
        <end position="519"/>
    </location>
</feature>
<keyword evidence="2" id="KW-0813">Transport</keyword>
<feature type="transmembrane region" description="Helical" evidence="6">
    <location>
        <begin position="407"/>
        <end position="426"/>
    </location>
</feature>
<evidence type="ECO:0000256" key="5">
    <source>
        <dbReference type="ARBA" id="ARBA00023136"/>
    </source>
</evidence>
<dbReference type="AlphaFoldDB" id="A0A515EUN4"/>
<feature type="transmembrane region" description="Helical" evidence="6">
    <location>
        <begin position="168"/>
        <end position="189"/>
    </location>
</feature>
<feature type="transmembrane region" description="Helical" evidence="6">
    <location>
        <begin position="250"/>
        <end position="275"/>
    </location>
</feature>
<dbReference type="KEGG" id="rhg:EXZ61_20765"/>
<dbReference type="SUPFAM" id="SSF103473">
    <property type="entry name" value="MFS general substrate transporter"/>
    <property type="match status" value="2"/>
</dbReference>
<feature type="transmembrane region" description="Helical" evidence="6">
    <location>
        <begin position="470"/>
        <end position="488"/>
    </location>
</feature>
<accession>A0A515EUN4</accession>
<evidence type="ECO:0000256" key="1">
    <source>
        <dbReference type="ARBA" id="ARBA00004141"/>
    </source>
</evidence>
<gene>
    <name evidence="7" type="ORF">EXZ61_20765</name>
</gene>
<dbReference type="Pfam" id="PF13000">
    <property type="entry name" value="Acatn"/>
    <property type="match status" value="1"/>
</dbReference>
<dbReference type="GO" id="GO:0016020">
    <property type="term" value="C:membrane"/>
    <property type="evidence" value="ECO:0007669"/>
    <property type="project" value="UniProtKB-SubCell"/>
</dbReference>
<protein>
    <submittedName>
        <fullName evidence="7">Permease</fullName>
    </submittedName>
</protein>
<evidence type="ECO:0000313" key="7">
    <source>
        <dbReference type="EMBL" id="QDL56392.1"/>
    </source>
</evidence>
<keyword evidence="4 6" id="KW-1133">Transmembrane helix</keyword>
<dbReference type="NCBIfam" id="TIGR00901">
    <property type="entry name" value="2A0125"/>
    <property type="match status" value="1"/>
</dbReference>
<dbReference type="PANTHER" id="PTHR12778:SF10">
    <property type="entry name" value="MAJOR FACILITATOR SUPERFAMILY DOMAIN-CONTAINING PROTEIN 3"/>
    <property type="match status" value="1"/>
</dbReference>
<evidence type="ECO:0000313" key="8">
    <source>
        <dbReference type="Proteomes" id="UP000317365"/>
    </source>
</evidence>
<feature type="transmembrane region" description="Helical" evidence="6">
    <location>
        <begin position="32"/>
        <end position="50"/>
    </location>
</feature>
<feature type="transmembrane region" description="Helical" evidence="6">
    <location>
        <begin position="342"/>
        <end position="362"/>
    </location>
</feature>
<feature type="transmembrane region" description="Helical" evidence="6">
    <location>
        <begin position="432"/>
        <end position="458"/>
    </location>
</feature>
<dbReference type="GO" id="GO:0035348">
    <property type="term" value="P:acetyl-CoA transmembrane transport"/>
    <property type="evidence" value="ECO:0007669"/>
    <property type="project" value="InterPro"/>
</dbReference>